<dbReference type="Gene3D" id="1.20.1270.50">
    <property type="entry name" value="Glycoside hydrolase family 38, central domain"/>
    <property type="match status" value="1"/>
</dbReference>
<dbReference type="InterPro" id="IPR011682">
    <property type="entry name" value="Glyco_hydro_38_C"/>
</dbReference>
<dbReference type="PANTHER" id="PTHR46017:SF1">
    <property type="entry name" value="ALPHA-MANNOSIDASE 2C1"/>
    <property type="match status" value="1"/>
</dbReference>
<dbReference type="InterPro" id="IPR000602">
    <property type="entry name" value="Glyco_hydro_38_N"/>
</dbReference>
<comment type="caution">
    <text evidence="7">The sequence shown here is derived from an EMBL/GenBank/DDBJ whole genome shotgun (WGS) entry which is preliminary data.</text>
</comment>
<protein>
    <submittedName>
        <fullName evidence="7">Glycoside hydrolase family 38 C-terminal domain-containing protein</fullName>
    </submittedName>
</protein>
<dbReference type="InterPro" id="IPR015341">
    <property type="entry name" value="Glyco_hydro_38_cen"/>
</dbReference>
<evidence type="ECO:0000313" key="7">
    <source>
        <dbReference type="EMBL" id="MDT3766672.1"/>
    </source>
</evidence>
<gene>
    <name evidence="7" type="ORF">QS713_01135</name>
</gene>
<name>A0ABU3IB03_9ACTO</name>
<keyword evidence="3 7" id="KW-0378">Hydrolase</keyword>
<feature type="compositionally biased region" description="Low complexity" evidence="5">
    <location>
        <begin position="918"/>
        <end position="938"/>
    </location>
</feature>
<dbReference type="InterPro" id="IPR041147">
    <property type="entry name" value="GH38_C"/>
</dbReference>
<evidence type="ECO:0000256" key="1">
    <source>
        <dbReference type="ARBA" id="ARBA00009792"/>
    </source>
</evidence>
<dbReference type="RefSeq" id="WP_313271759.1">
    <property type="nucleotide sequence ID" value="NZ_JASXSX010000001.1"/>
</dbReference>
<evidence type="ECO:0000256" key="3">
    <source>
        <dbReference type="ARBA" id="ARBA00022801"/>
    </source>
</evidence>
<dbReference type="Pfam" id="PF09261">
    <property type="entry name" value="Alpha-mann_mid"/>
    <property type="match status" value="1"/>
</dbReference>
<dbReference type="InterPro" id="IPR011013">
    <property type="entry name" value="Gal_mutarotase_sf_dom"/>
</dbReference>
<sequence length="1035" mass="114058">MHDNHHLFEARAKRTLVERIRPAQFTKLADVNVSAWNVTQDPTRPGQGEPVSFETAIKATYEPFEIGQTWGPAWGTTWFKLEGSAPKTNQTVELHVDLGWEDHSPGFQSEGLVYTPDGQIVKAVNPRNTWIPLTAGEDFCFYIEAAANPLLLGIPPFEPTQLGRKTTSPAEHIYKVAGAQVVEVNDQVRGLAFDIEILSELAQTYSDDDALRLRFAQVVNQALDAVDLDDIKGSAPAARRVLEPVLADHASKHAHHLTAVGHAHIDSAWLWPVRETRRKVARTISNVLRLLDDGHEMIFALPAAQHVAWLEEDHPELFARLKKWVEKGKIVPVGGMWVEPDAMLPSGESLCRQLLLGQEYFENKLGVRCDGVWLPDSFGYSAALPQIAKLGGAKWFLTQKISWNQTDVFPHHTLQWEGIDGTRLFTHFPPVDTYGAEISPEQVRHAETNFKDKAQASSSLLPYGYGDGGGGPTRDMLEQAERMEDLYGAPTIAHETPDAFFARAMAERQDVPVWVGELYLELHRGTLTSQANTKLGNRQAEAALREAELWATLAALEGRFEYPYEQLLKLWENTLLLQFHDILPGSSIGWVHEEAERDHAAVVAAAGKIAAEACAALADGQDLFFNAAAVPTQGVGAFAAGVPEHVAPTKLETVDGGWKLANDAVTVRIGADGLVESLRGADGREVVPPGERLGRLNLYQDFPNMWDAWDLDEFYKASERTLVADRVEARGDRVVAHYRTSKSSFTVTYALPEGEAALEVTVDANWQETEKLLKLQFPVDVHTDQAAYETQMGYLTRPINENTTWESNKFEVAAHRWVHVAETGFGVGIANEATYGWSHSRHVREGGGTYVTLGASLLRAAIYPDPIQDRGHHTRHFRIFPGAGLRDTVARTQRMDAPLRHITADVVADRAIDRTGGSATDSAVRTSAASSSAADSTTPKGERAVPTFIEAADGFVVETVKLAQDRSGDVIIRGYEPVGARVNARIQFDRPVTVSAVDVLESADTHVTLPSVVTENNETHFELAPFQIVTLRVKA</sequence>
<comment type="similarity">
    <text evidence="1">Belongs to the glycosyl hydrolase 38 family.</text>
</comment>
<organism evidence="7 8">
    <name type="scientific">Gleimia hominis</name>
    <dbReference type="NCBI Taxonomy" id="595468"/>
    <lineage>
        <taxon>Bacteria</taxon>
        <taxon>Bacillati</taxon>
        <taxon>Actinomycetota</taxon>
        <taxon>Actinomycetes</taxon>
        <taxon>Actinomycetales</taxon>
        <taxon>Actinomycetaceae</taxon>
        <taxon>Gleimia</taxon>
    </lineage>
</organism>
<proteinExistence type="inferred from homology"/>
<keyword evidence="2" id="KW-0479">Metal-binding</keyword>
<feature type="region of interest" description="Disordered" evidence="5">
    <location>
        <begin position="916"/>
        <end position="942"/>
    </location>
</feature>
<dbReference type="PANTHER" id="PTHR46017">
    <property type="entry name" value="ALPHA-MANNOSIDASE 2C1"/>
    <property type="match status" value="1"/>
</dbReference>
<dbReference type="InterPro" id="IPR011330">
    <property type="entry name" value="Glyco_hydro/deAcase_b/a-brl"/>
</dbReference>
<evidence type="ECO:0000256" key="5">
    <source>
        <dbReference type="SAM" id="MobiDB-lite"/>
    </source>
</evidence>
<dbReference type="Gene3D" id="2.70.98.30">
    <property type="entry name" value="Golgi alpha-mannosidase II, domain 4"/>
    <property type="match status" value="1"/>
</dbReference>
<dbReference type="GO" id="GO:0016787">
    <property type="term" value="F:hydrolase activity"/>
    <property type="evidence" value="ECO:0007669"/>
    <property type="project" value="UniProtKB-KW"/>
</dbReference>
<dbReference type="SUPFAM" id="SSF74650">
    <property type="entry name" value="Galactose mutarotase-like"/>
    <property type="match status" value="1"/>
</dbReference>
<dbReference type="SUPFAM" id="SSF88713">
    <property type="entry name" value="Glycoside hydrolase/deacetylase"/>
    <property type="match status" value="1"/>
</dbReference>
<dbReference type="Pfam" id="PF07748">
    <property type="entry name" value="Glyco_hydro_38C"/>
    <property type="match status" value="1"/>
</dbReference>
<feature type="domain" description="Glycoside hydrolase family 38 central" evidence="6">
    <location>
        <begin position="521"/>
        <end position="599"/>
    </location>
</feature>
<keyword evidence="4" id="KW-0326">Glycosidase</keyword>
<dbReference type="InterPro" id="IPR028995">
    <property type="entry name" value="Glyco_hydro_57/38_cen_sf"/>
</dbReference>
<evidence type="ECO:0000259" key="6">
    <source>
        <dbReference type="SMART" id="SM00872"/>
    </source>
</evidence>
<dbReference type="CDD" id="cd10789">
    <property type="entry name" value="GH38N_AMII_ER_cytosolic"/>
    <property type="match status" value="1"/>
</dbReference>
<evidence type="ECO:0000313" key="8">
    <source>
        <dbReference type="Proteomes" id="UP001247542"/>
    </source>
</evidence>
<reference evidence="7 8" key="1">
    <citation type="submission" date="2023-06" db="EMBL/GenBank/DDBJ databases">
        <title>Draft genome sequence of Gleimia hominis type strain CCUG 57540T.</title>
        <authorList>
            <person name="Salva-Serra F."/>
            <person name="Cardew S."/>
            <person name="Jensie Markopoulos S."/>
            <person name="Ohlen M."/>
            <person name="Inganas E."/>
            <person name="Svensson-Stadler L."/>
            <person name="Moore E.R.B."/>
        </authorList>
    </citation>
    <scope>NUCLEOTIDE SEQUENCE [LARGE SCALE GENOMIC DNA]</scope>
    <source>
        <strain evidence="7 8">CCUG 57540</strain>
    </source>
</reference>
<dbReference type="InterPro" id="IPR027291">
    <property type="entry name" value="Glyco_hydro_38_N_sf"/>
</dbReference>
<accession>A0ABU3IB03</accession>
<dbReference type="EMBL" id="JASXSX010000001">
    <property type="protein sequence ID" value="MDT3766672.1"/>
    <property type="molecule type" value="Genomic_DNA"/>
</dbReference>
<dbReference type="Proteomes" id="UP001247542">
    <property type="component" value="Unassembled WGS sequence"/>
</dbReference>
<keyword evidence="8" id="KW-1185">Reference proteome</keyword>
<dbReference type="InterPro" id="IPR037094">
    <property type="entry name" value="Glyco_hydro_38_cen_sf"/>
</dbReference>
<dbReference type="Pfam" id="PF22907">
    <property type="entry name" value="Ams1-like_1st"/>
    <property type="match status" value="1"/>
</dbReference>
<evidence type="ECO:0000256" key="4">
    <source>
        <dbReference type="ARBA" id="ARBA00023295"/>
    </source>
</evidence>
<dbReference type="Gene3D" id="3.20.110.10">
    <property type="entry name" value="Glycoside hydrolase 38, N terminal domain"/>
    <property type="match status" value="1"/>
</dbReference>
<dbReference type="Pfam" id="PF01074">
    <property type="entry name" value="Glyco_hydro_38N"/>
    <property type="match status" value="1"/>
</dbReference>
<dbReference type="InterPro" id="IPR054723">
    <property type="entry name" value="Ams1-like_N"/>
</dbReference>
<dbReference type="Pfam" id="PF17677">
    <property type="entry name" value="Glyco_hydro38C2"/>
    <property type="match status" value="1"/>
</dbReference>
<dbReference type="SUPFAM" id="SSF88688">
    <property type="entry name" value="Families 57/38 glycoside transferase middle domain"/>
    <property type="match status" value="1"/>
</dbReference>
<evidence type="ECO:0000256" key="2">
    <source>
        <dbReference type="ARBA" id="ARBA00022723"/>
    </source>
</evidence>
<dbReference type="SMART" id="SM00872">
    <property type="entry name" value="Alpha-mann_mid"/>
    <property type="match status" value="1"/>
</dbReference>